<dbReference type="InterPro" id="IPR001841">
    <property type="entry name" value="Znf_RING"/>
</dbReference>
<keyword evidence="16" id="KW-0539">Nucleus</keyword>
<evidence type="ECO:0000313" key="22">
    <source>
        <dbReference type="Proteomes" id="UP000322000"/>
    </source>
</evidence>
<evidence type="ECO:0000256" key="15">
    <source>
        <dbReference type="PROSITE-ProRule" id="PRU00175"/>
    </source>
</evidence>
<evidence type="ECO:0000256" key="1">
    <source>
        <dbReference type="ARBA" id="ARBA00000900"/>
    </source>
</evidence>
<keyword evidence="22" id="KW-1185">Reference proteome</keyword>
<keyword evidence="10" id="KW-0833">Ubl conjugation pathway</keyword>
<evidence type="ECO:0000256" key="14">
    <source>
        <dbReference type="ARBA" id="ARBA00023136"/>
    </source>
</evidence>
<dbReference type="InterPro" id="IPR013083">
    <property type="entry name" value="Znf_RING/FYVE/PHD"/>
</dbReference>
<feature type="chain" id="PRO_5028797519" description="RING-type E3 ubiquitin transferase" evidence="19">
    <location>
        <begin position="20"/>
        <end position="605"/>
    </location>
</feature>
<dbReference type="Proteomes" id="UP000322000">
    <property type="component" value="Chromosome 23"/>
</dbReference>
<feature type="region of interest" description="Disordered" evidence="17">
    <location>
        <begin position="339"/>
        <end position="365"/>
    </location>
</feature>
<dbReference type="PROSITE" id="PS50118">
    <property type="entry name" value="HMG_BOX_2"/>
    <property type="match status" value="1"/>
</dbReference>
<dbReference type="CTD" id="43747"/>
<dbReference type="SUPFAM" id="SSF57850">
    <property type="entry name" value="RING/U-box"/>
    <property type="match status" value="1"/>
</dbReference>
<dbReference type="GO" id="GO:0003677">
    <property type="term" value="F:DNA binding"/>
    <property type="evidence" value="ECO:0007669"/>
    <property type="project" value="UniProtKB-UniRule"/>
</dbReference>
<comment type="subcellular location">
    <subcellularLocation>
        <location evidence="2">Endoplasmic reticulum membrane</location>
        <topology evidence="2">Multi-pass membrane protein</topology>
    </subcellularLocation>
</comment>
<evidence type="ECO:0000256" key="10">
    <source>
        <dbReference type="ARBA" id="ARBA00022786"/>
    </source>
</evidence>
<reference evidence="23" key="1">
    <citation type="submission" date="2025-08" db="UniProtKB">
        <authorList>
            <consortium name="RefSeq"/>
        </authorList>
    </citation>
    <scope>IDENTIFICATION</scope>
</reference>
<dbReference type="SUPFAM" id="SSF47095">
    <property type="entry name" value="HMG-box"/>
    <property type="match status" value="1"/>
</dbReference>
<dbReference type="PANTHER" id="PTHR22763">
    <property type="entry name" value="RING ZINC FINGER PROTEIN"/>
    <property type="match status" value="1"/>
</dbReference>
<dbReference type="Pfam" id="PF13639">
    <property type="entry name" value="zf-RING_2"/>
    <property type="match status" value="1"/>
</dbReference>
<dbReference type="InterPro" id="IPR057992">
    <property type="entry name" value="TPR_SYVN1_N"/>
</dbReference>
<feature type="compositionally biased region" description="Polar residues" evidence="17">
    <location>
        <begin position="484"/>
        <end position="500"/>
    </location>
</feature>
<keyword evidence="8" id="KW-0479">Metal-binding</keyword>
<evidence type="ECO:0000256" key="8">
    <source>
        <dbReference type="ARBA" id="ARBA00022723"/>
    </source>
</evidence>
<evidence type="ECO:0000256" key="7">
    <source>
        <dbReference type="ARBA" id="ARBA00022692"/>
    </source>
</evidence>
<evidence type="ECO:0000256" key="18">
    <source>
        <dbReference type="SAM" id="Phobius"/>
    </source>
</evidence>
<dbReference type="OrthoDB" id="7759664at2759"/>
<evidence type="ECO:0000313" key="23">
    <source>
        <dbReference type="RefSeq" id="XP_026743154.1"/>
    </source>
</evidence>
<dbReference type="FunFam" id="3.30.40.10:FF:000088">
    <property type="entry name" value="E3 ubiquitin-protein ligase synoviolin"/>
    <property type="match status" value="1"/>
</dbReference>
<dbReference type="Gene3D" id="3.30.40.10">
    <property type="entry name" value="Zinc/RING finger domain, C3HC4 (zinc finger)"/>
    <property type="match status" value="1"/>
</dbReference>
<comment type="similarity">
    <text evidence="4">Belongs to the HRD1 family.</text>
</comment>
<evidence type="ECO:0000256" key="13">
    <source>
        <dbReference type="ARBA" id="ARBA00022989"/>
    </source>
</evidence>
<dbReference type="InterPro" id="IPR050731">
    <property type="entry name" value="HRD1_E3_ubiq-ligases"/>
</dbReference>
<feature type="compositionally biased region" description="Polar residues" evidence="17">
    <location>
        <begin position="467"/>
        <end position="477"/>
    </location>
</feature>
<sequence>MKALLATVISLALTTVVIGNAYYQKKQFYPSIVYLTNSNPSMAVMYLQAFILVLLVGKLLRKIFFGQLRPAEFEHLIERSWYAITETCLAFTVFRDDFNPKFIALFTLLLFLKAFHWLAEDRVDYMERSPVIGWLFHVRILTLLMLLAHADFYFIHHAYQFTASKGPSVQLVFGFEYSILIIMIVNILIKYVLHTIDSRWEAPWESKAAVLLYTELAINFLKVLLYIGFVAVMVRIYTLPLFAFRPMYETMRSFKKAYNDVVLSRRAIRNMNTLYPDATPAELAAADNECIICREEMHTGAKKLPCNHIFHAACLRLWFQRQQTCPTCRLNVLRAPAPEPAAAPAPPAAQPPPPAPGPVPPPFPNMPNLPNMHNMPPPPPMMAWGMPPPPPPRPASLANLTTAELQRMEGNERRNIEARLQLLREIQAMLDASVLLMQQYSTVVANLPQNNATVSTQTDIKIEVVNPPTSASASQAKSEPDVVPTTSSYKPPAVPSTSKADLTDDASMQPDTTTDSTNSSFAIRKRGKISEMPMRPQSAYMMWLNSAREQIKLDNPGMKINDFAKKAGEIWKSMKDKTKWEEKAAKAKEQYAKDLESHNARESGE</sequence>
<evidence type="ECO:0000256" key="2">
    <source>
        <dbReference type="ARBA" id="ARBA00004477"/>
    </source>
</evidence>
<dbReference type="PROSITE" id="PS50089">
    <property type="entry name" value="ZF_RING_2"/>
    <property type="match status" value="1"/>
</dbReference>
<keyword evidence="9 15" id="KW-0863">Zinc-finger</keyword>
<dbReference type="EC" id="2.3.2.27" evidence="5"/>
<feature type="DNA-binding region" description="HMG box" evidence="16">
    <location>
        <begin position="533"/>
        <end position="599"/>
    </location>
</feature>
<dbReference type="InterPro" id="IPR058051">
    <property type="entry name" value="Znf_RING_synoviolin"/>
</dbReference>
<dbReference type="Gene3D" id="1.10.30.10">
    <property type="entry name" value="High mobility group box domain"/>
    <property type="match status" value="1"/>
</dbReference>
<protein>
    <recommendedName>
        <fullName evidence="5">RING-type E3 ubiquitin transferase</fullName>
        <ecNumber evidence="5">2.3.2.27</ecNumber>
    </recommendedName>
</protein>
<evidence type="ECO:0000256" key="6">
    <source>
        <dbReference type="ARBA" id="ARBA00022679"/>
    </source>
</evidence>
<evidence type="ECO:0000256" key="11">
    <source>
        <dbReference type="ARBA" id="ARBA00022824"/>
    </source>
</evidence>
<dbReference type="RefSeq" id="XP_026743154.1">
    <property type="nucleotide sequence ID" value="XM_026887353.1"/>
</dbReference>
<keyword evidence="19" id="KW-0732">Signal</keyword>
<feature type="transmembrane region" description="Helical" evidence="18">
    <location>
        <begin position="43"/>
        <end position="60"/>
    </location>
</feature>
<accession>A0A7E5WR85</accession>
<name>A0A7E5WR85_TRINI</name>
<dbReference type="GO" id="GO:0005634">
    <property type="term" value="C:nucleus"/>
    <property type="evidence" value="ECO:0007669"/>
    <property type="project" value="UniProtKB-UniRule"/>
</dbReference>
<organism evidence="22 23">
    <name type="scientific">Trichoplusia ni</name>
    <name type="common">Cabbage looper</name>
    <dbReference type="NCBI Taxonomy" id="7111"/>
    <lineage>
        <taxon>Eukaryota</taxon>
        <taxon>Metazoa</taxon>
        <taxon>Ecdysozoa</taxon>
        <taxon>Arthropoda</taxon>
        <taxon>Hexapoda</taxon>
        <taxon>Insecta</taxon>
        <taxon>Pterygota</taxon>
        <taxon>Neoptera</taxon>
        <taxon>Endopterygota</taxon>
        <taxon>Lepidoptera</taxon>
        <taxon>Glossata</taxon>
        <taxon>Ditrysia</taxon>
        <taxon>Noctuoidea</taxon>
        <taxon>Noctuidae</taxon>
        <taxon>Plusiinae</taxon>
        <taxon>Trichoplusia</taxon>
    </lineage>
</organism>
<gene>
    <name evidence="23" type="primary">LOC113504865</name>
</gene>
<dbReference type="Pfam" id="PF00505">
    <property type="entry name" value="HMG_box"/>
    <property type="match status" value="1"/>
</dbReference>
<feature type="transmembrane region" description="Helical" evidence="18">
    <location>
        <begin position="171"/>
        <end position="193"/>
    </location>
</feature>
<dbReference type="GO" id="GO:0061630">
    <property type="term" value="F:ubiquitin protein ligase activity"/>
    <property type="evidence" value="ECO:0007669"/>
    <property type="project" value="UniProtKB-EC"/>
</dbReference>
<dbReference type="Pfam" id="PF25563">
    <property type="entry name" value="TPR_SYVN1_N"/>
    <property type="match status" value="1"/>
</dbReference>
<keyword evidence="13 18" id="KW-1133">Transmembrane helix</keyword>
<feature type="signal peptide" evidence="19">
    <location>
        <begin position="1"/>
        <end position="19"/>
    </location>
</feature>
<evidence type="ECO:0000256" key="5">
    <source>
        <dbReference type="ARBA" id="ARBA00012483"/>
    </source>
</evidence>
<evidence type="ECO:0000256" key="3">
    <source>
        <dbReference type="ARBA" id="ARBA00004906"/>
    </source>
</evidence>
<dbReference type="SMART" id="SM00398">
    <property type="entry name" value="HMG"/>
    <property type="match status" value="1"/>
</dbReference>
<evidence type="ECO:0000256" key="19">
    <source>
        <dbReference type="SAM" id="SignalP"/>
    </source>
</evidence>
<evidence type="ECO:0000256" key="16">
    <source>
        <dbReference type="PROSITE-ProRule" id="PRU00267"/>
    </source>
</evidence>
<comment type="pathway">
    <text evidence="3">Protein modification; protein ubiquitination.</text>
</comment>
<dbReference type="GO" id="GO:0036503">
    <property type="term" value="P:ERAD pathway"/>
    <property type="evidence" value="ECO:0007669"/>
    <property type="project" value="TreeGrafter"/>
</dbReference>
<dbReference type="GO" id="GO:0005789">
    <property type="term" value="C:endoplasmic reticulum membrane"/>
    <property type="evidence" value="ECO:0007669"/>
    <property type="project" value="UniProtKB-SubCell"/>
</dbReference>
<evidence type="ECO:0000256" key="4">
    <source>
        <dbReference type="ARBA" id="ARBA00010089"/>
    </source>
</evidence>
<proteinExistence type="inferred from homology"/>
<dbReference type="CDD" id="cd16479">
    <property type="entry name" value="RING-H2_synoviolin"/>
    <property type="match status" value="1"/>
</dbReference>
<dbReference type="CDD" id="cd21994">
    <property type="entry name" value="HMG-box_SSRP1-like"/>
    <property type="match status" value="1"/>
</dbReference>
<dbReference type="UniPathway" id="UPA00143"/>
<feature type="domain" description="RING-type" evidence="20">
    <location>
        <begin position="290"/>
        <end position="329"/>
    </location>
</feature>
<feature type="transmembrane region" description="Helical" evidence="18">
    <location>
        <begin position="223"/>
        <end position="244"/>
    </location>
</feature>
<evidence type="ECO:0000259" key="20">
    <source>
        <dbReference type="PROSITE" id="PS50089"/>
    </source>
</evidence>
<dbReference type="FunCoup" id="A0A7E5WR85">
    <property type="interactions" value="1700"/>
</dbReference>
<feature type="domain" description="HMG box" evidence="21">
    <location>
        <begin position="533"/>
        <end position="599"/>
    </location>
</feature>
<evidence type="ECO:0000256" key="9">
    <source>
        <dbReference type="ARBA" id="ARBA00022771"/>
    </source>
</evidence>
<dbReference type="GeneID" id="113504865"/>
<keyword evidence="14 18" id="KW-0472">Membrane</keyword>
<feature type="transmembrane region" description="Helical" evidence="18">
    <location>
        <begin position="102"/>
        <end position="119"/>
    </location>
</feature>
<keyword evidence="6" id="KW-0808">Transferase</keyword>
<feature type="compositionally biased region" description="Polar residues" evidence="17">
    <location>
        <begin position="509"/>
        <end position="521"/>
    </location>
</feature>
<keyword evidence="11" id="KW-0256">Endoplasmic reticulum</keyword>
<evidence type="ECO:0000256" key="12">
    <source>
        <dbReference type="ARBA" id="ARBA00022833"/>
    </source>
</evidence>
<dbReference type="GO" id="GO:0043161">
    <property type="term" value="P:proteasome-mediated ubiquitin-dependent protein catabolic process"/>
    <property type="evidence" value="ECO:0007669"/>
    <property type="project" value="TreeGrafter"/>
</dbReference>
<dbReference type="KEGG" id="tnl:113504865"/>
<dbReference type="GO" id="GO:0016567">
    <property type="term" value="P:protein ubiquitination"/>
    <property type="evidence" value="ECO:0007669"/>
    <property type="project" value="UniProtKB-UniPathway"/>
</dbReference>
<dbReference type="AlphaFoldDB" id="A0A7E5WR85"/>
<dbReference type="PANTHER" id="PTHR22763:SF184">
    <property type="entry name" value="E3 UBIQUITIN-PROTEIN LIGASE SYNOVIOLIN"/>
    <property type="match status" value="1"/>
</dbReference>
<feature type="region of interest" description="Disordered" evidence="17">
    <location>
        <begin position="467"/>
        <end position="530"/>
    </location>
</feature>
<comment type="catalytic activity">
    <reaction evidence="1">
        <text>S-ubiquitinyl-[E2 ubiquitin-conjugating enzyme]-L-cysteine + [acceptor protein]-L-lysine = [E2 ubiquitin-conjugating enzyme]-L-cysteine + N(6)-ubiquitinyl-[acceptor protein]-L-lysine.</text>
        <dbReference type="EC" id="2.3.2.27"/>
    </reaction>
</comment>
<dbReference type="InParanoid" id="A0A7E5WR85"/>
<keyword evidence="7 18" id="KW-0812">Transmembrane</keyword>
<keyword evidence="12" id="KW-0862">Zinc</keyword>
<keyword evidence="16" id="KW-0238">DNA-binding</keyword>
<dbReference type="GO" id="GO:0008270">
    <property type="term" value="F:zinc ion binding"/>
    <property type="evidence" value="ECO:0007669"/>
    <property type="project" value="UniProtKB-KW"/>
</dbReference>
<evidence type="ECO:0000259" key="21">
    <source>
        <dbReference type="PROSITE" id="PS50118"/>
    </source>
</evidence>
<dbReference type="SMART" id="SM00184">
    <property type="entry name" value="RING"/>
    <property type="match status" value="1"/>
</dbReference>
<dbReference type="InterPro" id="IPR009071">
    <property type="entry name" value="HMG_box_dom"/>
</dbReference>
<feature type="transmembrane region" description="Helical" evidence="18">
    <location>
        <begin position="131"/>
        <end position="150"/>
    </location>
</feature>
<evidence type="ECO:0000256" key="17">
    <source>
        <dbReference type="SAM" id="MobiDB-lite"/>
    </source>
</evidence>
<dbReference type="InterPro" id="IPR036910">
    <property type="entry name" value="HMG_box_dom_sf"/>
</dbReference>